<gene>
    <name evidence="6" type="ORF">PACTADRAFT_45968</name>
</gene>
<organism evidence="6 7">
    <name type="scientific">Pachysolen tannophilus NRRL Y-2460</name>
    <dbReference type="NCBI Taxonomy" id="669874"/>
    <lineage>
        <taxon>Eukaryota</taxon>
        <taxon>Fungi</taxon>
        <taxon>Dikarya</taxon>
        <taxon>Ascomycota</taxon>
        <taxon>Saccharomycotina</taxon>
        <taxon>Pichiomycetes</taxon>
        <taxon>Pachysolenaceae</taxon>
        <taxon>Pachysolen</taxon>
    </lineage>
</organism>
<dbReference type="InterPro" id="IPR021148">
    <property type="entry name" value="Polysacc_synth_dom"/>
</dbReference>
<reference evidence="7" key="1">
    <citation type="submission" date="2016-05" db="EMBL/GenBank/DDBJ databases">
        <title>Comparative genomics of biotechnologically important yeasts.</title>
        <authorList>
            <consortium name="DOE Joint Genome Institute"/>
            <person name="Riley R."/>
            <person name="Haridas S."/>
            <person name="Wolfe K.H."/>
            <person name="Lopes M.R."/>
            <person name="Hittinger C.T."/>
            <person name="Goker M."/>
            <person name="Salamov A."/>
            <person name="Wisecaver J."/>
            <person name="Long T.M."/>
            <person name="Aerts A.L."/>
            <person name="Barry K."/>
            <person name="Choi C."/>
            <person name="Clum A."/>
            <person name="Coughlan A.Y."/>
            <person name="Deshpande S."/>
            <person name="Douglass A.P."/>
            <person name="Hanson S.J."/>
            <person name="Klenk H.-P."/>
            <person name="Labutti K."/>
            <person name="Lapidus A."/>
            <person name="Lindquist E."/>
            <person name="Lipzen A."/>
            <person name="Meier-Kolthoff J.P."/>
            <person name="Ohm R.A."/>
            <person name="Otillar R.P."/>
            <person name="Pangilinan J."/>
            <person name="Peng Y."/>
            <person name="Rokas A."/>
            <person name="Rosa C.A."/>
            <person name="Scheuner C."/>
            <person name="Sibirny A.A."/>
            <person name="Slot J.C."/>
            <person name="Stielow J.B."/>
            <person name="Sun H."/>
            <person name="Kurtzman C.P."/>
            <person name="Blackwell M."/>
            <person name="Grigoriev I.V."/>
            <person name="Jeffries T.W."/>
        </authorList>
    </citation>
    <scope>NUCLEOTIDE SEQUENCE [LARGE SCALE GENOMIC DNA]</scope>
    <source>
        <strain evidence="7">NRRL Y-2460</strain>
    </source>
</reference>
<evidence type="ECO:0000259" key="5">
    <source>
        <dbReference type="Pfam" id="PF04669"/>
    </source>
</evidence>
<dbReference type="InterPro" id="IPR008476">
    <property type="entry name" value="PBDC1_metazoa/fungi"/>
</dbReference>
<dbReference type="GO" id="GO:0005737">
    <property type="term" value="C:cytoplasm"/>
    <property type="evidence" value="ECO:0007669"/>
    <property type="project" value="UniProtKB-SubCell"/>
</dbReference>
<dbReference type="EMBL" id="KV454017">
    <property type="protein sequence ID" value="ODV93572.1"/>
    <property type="molecule type" value="Genomic_DNA"/>
</dbReference>
<dbReference type="AlphaFoldDB" id="A0A1E4TPD2"/>
<dbReference type="Gene3D" id="1.10.3560.10">
    <property type="entry name" value="yst0336 like domain"/>
    <property type="match status" value="1"/>
</dbReference>
<dbReference type="Pfam" id="PF04669">
    <property type="entry name" value="PBDC1"/>
    <property type="match status" value="1"/>
</dbReference>
<evidence type="ECO:0000256" key="1">
    <source>
        <dbReference type="ARBA" id="ARBA00004496"/>
    </source>
</evidence>
<name>A0A1E4TPD2_PACTA</name>
<keyword evidence="2" id="KW-0963">Cytoplasm</keyword>
<dbReference type="Proteomes" id="UP000094236">
    <property type="component" value="Unassembled WGS sequence"/>
</dbReference>
<dbReference type="FunFam" id="1.10.3560.10:FF:000001">
    <property type="entry name" value="Protein PBDC1 homolog"/>
    <property type="match status" value="1"/>
</dbReference>
<feature type="domain" description="Polysaccharide biosynthesis" evidence="5">
    <location>
        <begin position="17"/>
        <end position="145"/>
    </location>
</feature>
<evidence type="ECO:0000313" key="7">
    <source>
        <dbReference type="Proteomes" id="UP000094236"/>
    </source>
</evidence>
<accession>A0A1E4TPD2</accession>
<dbReference type="PANTHER" id="PTHR13410:SF9">
    <property type="entry name" value="PROTEIN PBDC1"/>
    <property type="match status" value="1"/>
</dbReference>
<evidence type="ECO:0000256" key="2">
    <source>
        <dbReference type="ARBA" id="ARBA00022490"/>
    </source>
</evidence>
<protein>
    <recommendedName>
        <fullName evidence="4">Protein PBDC1 homolog</fullName>
    </recommendedName>
</protein>
<dbReference type="InterPro" id="IPR023139">
    <property type="entry name" value="PBDC1-like_dom_sf"/>
</dbReference>
<evidence type="ECO:0000256" key="4">
    <source>
        <dbReference type="ARBA" id="ARBA00069779"/>
    </source>
</evidence>
<evidence type="ECO:0000313" key="6">
    <source>
        <dbReference type="EMBL" id="ODV93572.1"/>
    </source>
</evidence>
<comment type="subcellular location">
    <subcellularLocation>
        <location evidence="1">Cytoplasm</location>
    </subcellularLocation>
</comment>
<sequence>MSLSTFNAETAENSEDIEKQFAVVAVEQAETYWKLISKIPGSRLKLTSYDDEIFDELIKHFPEFEDPNYVKVINENDLKNNVAKNKWRNYLKLFEKKIEDYNFGTLMRISSDGEYDQEGTIFVLRLQFYAIEICRNRYGLNDWIVKKN</sequence>
<dbReference type="PANTHER" id="PTHR13410">
    <property type="entry name" value="PROTEIN PBDC1"/>
    <property type="match status" value="1"/>
</dbReference>
<dbReference type="STRING" id="669874.A0A1E4TPD2"/>
<dbReference type="OrthoDB" id="10248897at2759"/>
<proteinExistence type="inferred from homology"/>
<keyword evidence="7" id="KW-1185">Reference proteome</keyword>
<comment type="similarity">
    <text evidence="3">Belongs to the PBDC1 family.</text>
</comment>
<evidence type="ECO:0000256" key="3">
    <source>
        <dbReference type="ARBA" id="ARBA00061201"/>
    </source>
</evidence>